<evidence type="ECO:0000256" key="1">
    <source>
        <dbReference type="PROSITE-ProRule" id="PRU00339"/>
    </source>
</evidence>
<dbReference type="InterPro" id="IPR027417">
    <property type="entry name" value="P-loop_NTPase"/>
</dbReference>
<evidence type="ECO:0000313" key="6">
    <source>
        <dbReference type="Proteomes" id="UP001597425"/>
    </source>
</evidence>
<dbReference type="InterPro" id="IPR059106">
    <property type="entry name" value="WHD_MalT"/>
</dbReference>
<dbReference type="SUPFAM" id="SSF48452">
    <property type="entry name" value="TPR-like"/>
    <property type="match status" value="1"/>
</dbReference>
<feature type="region of interest" description="Disordered" evidence="2">
    <location>
        <begin position="1"/>
        <end position="23"/>
    </location>
</feature>
<dbReference type="SUPFAM" id="SSF52540">
    <property type="entry name" value="P-loop containing nucleoside triphosphate hydrolases"/>
    <property type="match status" value="1"/>
</dbReference>
<feature type="repeat" description="TPR" evidence="1">
    <location>
        <begin position="751"/>
        <end position="784"/>
    </location>
</feature>
<organism evidence="5 6">
    <name type="scientific">Microbulbifer halophilus</name>
    <dbReference type="NCBI Taxonomy" id="453963"/>
    <lineage>
        <taxon>Bacteria</taxon>
        <taxon>Pseudomonadati</taxon>
        <taxon>Pseudomonadota</taxon>
        <taxon>Gammaproteobacteria</taxon>
        <taxon>Cellvibrionales</taxon>
        <taxon>Microbulbiferaceae</taxon>
        <taxon>Microbulbifer</taxon>
    </lineage>
</organism>
<comment type="caution">
    <text evidence="5">The sequence shown here is derived from an EMBL/GenBank/DDBJ whole genome shotgun (WGS) entry which is preliminary data.</text>
</comment>
<proteinExistence type="predicted"/>
<gene>
    <name evidence="5" type="ORF">ACFSKX_07595</name>
</gene>
<protein>
    <recommendedName>
        <fullName evidence="7">MalT-like TPR region domain-containing protein</fullName>
    </recommendedName>
</protein>
<dbReference type="Gene3D" id="1.25.40.10">
    <property type="entry name" value="Tetratricopeptide repeat domain"/>
    <property type="match status" value="1"/>
</dbReference>
<reference evidence="6" key="1">
    <citation type="journal article" date="2019" name="Int. J. Syst. Evol. Microbiol.">
        <title>The Global Catalogue of Microorganisms (GCM) 10K type strain sequencing project: providing services to taxonomists for standard genome sequencing and annotation.</title>
        <authorList>
            <consortium name="The Broad Institute Genomics Platform"/>
            <consortium name="The Broad Institute Genome Sequencing Center for Infectious Disease"/>
            <person name="Wu L."/>
            <person name="Ma J."/>
        </authorList>
    </citation>
    <scope>NUCLEOTIDE SEQUENCE [LARGE SCALE GENOMIC DNA]</scope>
    <source>
        <strain evidence="6">KCTC 12848</strain>
    </source>
</reference>
<dbReference type="Pfam" id="PF17874">
    <property type="entry name" value="TPR_MalT"/>
    <property type="match status" value="1"/>
</dbReference>
<dbReference type="RefSeq" id="WP_265723043.1">
    <property type="nucleotide sequence ID" value="NZ_JAPIVK010000035.1"/>
</dbReference>
<dbReference type="PROSITE" id="PS50005">
    <property type="entry name" value="TPR"/>
    <property type="match status" value="1"/>
</dbReference>
<name>A0ABW5EAG5_9GAMM</name>
<keyword evidence="1" id="KW-0802">TPR repeat</keyword>
<evidence type="ECO:0000313" key="5">
    <source>
        <dbReference type="EMBL" id="MFD2310282.1"/>
    </source>
</evidence>
<evidence type="ECO:0000256" key="2">
    <source>
        <dbReference type="SAM" id="MobiDB-lite"/>
    </source>
</evidence>
<sequence length="830" mass="92997">MSAGSEYRFGSTPMNPLGLTPPHLAEDSVPRERLLRRACGEQLPAAHLCLVAAPAGYGKSTFLAQCRQRLCGRGLATTWLTLDEEDNEEGLFFDCLGAAFNQFNPAITGELVERRLAEGGEFSGRYLITWLLGFLDPSQQYALFLDDYHHIHNPAVHEALQALLLYLPGHLYLFIGSRDMPPVLLSRYSEGGDLLLLDNDDLVFDREETRALLCDVNHLQVSGEEMTLLCERTGGWAALLQLAALSMQGSADRGRLVSALSANGGSVADFLAEEVVAQMPGTLAGFLRHISILDHFCAPLCLAVTGDREHSFELARLRDSRLPVQSLDESGDWYRLHPLFRNALQRQLESVRAEELVELHRRAGAWFEEHGLMAEAIQHSISAGDEGRALELLDEQGISLLVQGYVSRFFSLVRRLPEALLRESQGTLIQLAWLQVFCNRLSLARRLLEQLKSRRHILEPAQWVEVQCIEANLYAYDDQLEKAAQLTDTWLPRCPREPVYLRDCFRLLPGMLHYVRREYAQVLEIVRGVLAVPTVPKQVYNQAWAACLAALVYLAGARLKEGTGYVEQQLGNILRHVMPNSEGVVLLESMSGLLCYQRGELQRAETLFQCGLEALRVYAPVDMVIAVSCVRARLLHGAGDTRGALDYLDEMQALAESRDWTRLHACIVHERVRLLLALGEPLRARTAFDDWRRHRETLPRLPDWTRSDIEEWTGVAEVRLTLAEGDVVKAAVVLKALIEDSIENGQVLRAMELQVLLAKAYLSVNQLDLAKQALADALALDPENGAIQLFRDEGEEVLAALAALGQELKRFVTPERYELWQQQIDTIVTP</sequence>
<feature type="domain" description="MalT-like TPR region" evidence="3">
    <location>
        <begin position="465"/>
        <end position="805"/>
    </location>
</feature>
<keyword evidence="6" id="KW-1185">Reference proteome</keyword>
<dbReference type="Pfam" id="PF25873">
    <property type="entry name" value="WHD_MalT"/>
    <property type="match status" value="1"/>
</dbReference>
<evidence type="ECO:0008006" key="7">
    <source>
        <dbReference type="Google" id="ProtNLM"/>
    </source>
</evidence>
<dbReference type="InterPro" id="IPR019734">
    <property type="entry name" value="TPR_rpt"/>
</dbReference>
<feature type="domain" description="MalT-like winged helix" evidence="4">
    <location>
        <begin position="272"/>
        <end position="354"/>
    </location>
</feature>
<evidence type="ECO:0000259" key="4">
    <source>
        <dbReference type="Pfam" id="PF25873"/>
    </source>
</evidence>
<evidence type="ECO:0000259" key="3">
    <source>
        <dbReference type="Pfam" id="PF17874"/>
    </source>
</evidence>
<dbReference type="Proteomes" id="UP001597425">
    <property type="component" value="Unassembled WGS sequence"/>
</dbReference>
<accession>A0ABW5EAG5</accession>
<dbReference type="InterPro" id="IPR041617">
    <property type="entry name" value="TPR_MalT"/>
</dbReference>
<dbReference type="InterPro" id="IPR011990">
    <property type="entry name" value="TPR-like_helical_dom_sf"/>
</dbReference>
<dbReference type="EMBL" id="JBHUJD010000008">
    <property type="protein sequence ID" value="MFD2310282.1"/>
    <property type="molecule type" value="Genomic_DNA"/>
</dbReference>